<organism evidence="2 3">
    <name type="scientific">Acidovorax delafieldii</name>
    <name type="common">Pseudomonas delafieldii</name>
    <dbReference type="NCBI Taxonomy" id="47920"/>
    <lineage>
        <taxon>Bacteria</taxon>
        <taxon>Pseudomonadati</taxon>
        <taxon>Pseudomonadota</taxon>
        <taxon>Betaproteobacteria</taxon>
        <taxon>Burkholderiales</taxon>
        <taxon>Comamonadaceae</taxon>
        <taxon>Acidovorax</taxon>
    </lineage>
</organism>
<keyword evidence="1" id="KW-0812">Transmembrane</keyword>
<gene>
    <name evidence="2" type="ORF">ATF69_3196</name>
</gene>
<feature type="transmembrane region" description="Helical" evidence="1">
    <location>
        <begin position="6"/>
        <end position="22"/>
    </location>
</feature>
<comment type="caution">
    <text evidence="2">The sequence shown here is derived from an EMBL/GenBank/DDBJ whole genome shotgun (WGS) entry which is preliminary data.</text>
</comment>
<sequence>MKYLAFALPHLLIVALALWMYVRIRAMKQRQDALVKDLKGRHYWRINLARPAFFGRWMRLMAFEAKGVLIDDGEAFRIRGHWAKTGKAFESLVPKSGLKVEWLGNQSIKTGNIHWARLDTPKGQVLFTADTGWSAGPSREALCDIFRSAFPDYPLDEENTHDFALEKNPRSLGATVLFLGLMLFALLDSFVFSGYELTDAQLFSILRSPLTWLVASVGIATLVALCYRFFAAGRIPSRESMALALMLGTVSAGAALPVLKRVDQMLAGSVSEDHAYRLSGTYRLEPIDTTHGLPPLKFPRMRDYWEQWPDGSEHRIPLMHGPLGLWQLDHAKFDPPIVAFYEKKSSKTGKH</sequence>
<feature type="transmembrane region" description="Helical" evidence="1">
    <location>
        <begin position="212"/>
        <end position="230"/>
    </location>
</feature>
<keyword evidence="1" id="KW-0472">Membrane</keyword>
<name>A0A561XL32_ACIDE</name>
<protein>
    <submittedName>
        <fullName evidence="2">Uncharacterized protein</fullName>
    </submittedName>
</protein>
<dbReference type="AlphaFoldDB" id="A0A561XL32"/>
<dbReference type="EMBL" id="VJWE01000014">
    <property type="protein sequence ID" value="TWG36806.1"/>
    <property type="molecule type" value="Genomic_DNA"/>
</dbReference>
<reference evidence="2 3" key="1">
    <citation type="journal article" date="2015" name="Stand. Genomic Sci.">
        <title>Genomic Encyclopedia of Bacterial and Archaeal Type Strains, Phase III: the genomes of soil and plant-associated and newly described type strains.</title>
        <authorList>
            <person name="Whitman W.B."/>
            <person name="Woyke T."/>
            <person name="Klenk H.P."/>
            <person name="Zhou Y."/>
            <person name="Lilburn T.G."/>
            <person name="Beck B.J."/>
            <person name="De Vos P."/>
            <person name="Vandamme P."/>
            <person name="Eisen J.A."/>
            <person name="Garrity G."/>
            <person name="Hugenholtz P."/>
            <person name="Kyrpides N.C."/>
        </authorList>
    </citation>
    <scope>NUCLEOTIDE SEQUENCE [LARGE SCALE GENOMIC DNA]</scope>
    <source>
        <strain evidence="2 3">DSM 64</strain>
    </source>
</reference>
<evidence type="ECO:0000313" key="3">
    <source>
        <dbReference type="Proteomes" id="UP000321485"/>
    </source>
</evidence>
<dbReference type="Proteomes" id="UP000321485">
    <property type="component" value="Unassembled WGS sequence"/>
</dbReference>
<feature type="transmembrane region" description="Helical" evidence="1">
    <location>
        <begin position="172"/>
        <end position="192"/>
    </location>
</feature>
<accession>A0A561XL32</accession>
<dbReference type="GeneID" id="51112251"/>
<proteinExistence type="predicted"/>
<evidence type="ECO:0000256" key="1">
    <source>
        <dbReference type="SAM" id="Phobius"/>
    </source>
</evidence>
<evidence type="ECO:0000313" key="2">
    <source>
        <dbReference type="EMBL" id="TWG36806.1"/>
    </source>
</evidence>
<dbReference type="RefSeq" id="WP_146871557.1">
    <property type="nucleotide sequence ID" value="NZ_VJWE01000014.1"/>
</dbReference>
<keyword evidence="1" id="KW-1133">Transmembrane helix</keyword>